<dbReference type="InterPro" id="IPR000195">
    <property type="entry name" value="Rab-GAP-TBC_dom"/>
</dbReference>
<dbReference type="Gene3D" id="1.10.472.80">
    <property type="entry name" value="Ypt/Rab-GAP domain of gyp1p, domain 3"/>
    <property type="match status" value="1"/>
</dbReference>
<reference evidence="4" key="3">
    <citation type="submission" date="2025-09" db="UniProtKB">
        <authorList>
            <consortium name="Ensembl"/>
        </authorList>
    </citation>
    <scope>IDENTIFICATION</scope>
</reference>
<evidence type="ECO:0000256" key="1">
    <source>
        <dbReference type="SAM" id="Coils"/>
    </source>
</evidence>
<keyword evidence="1" id="KW-0175">Coiled coil</keyword>
<evidence type="ECO:0000259" key="3">
    <source>
        <dbReference type="PROSITE" id="PS50086"/>
    </source>
</evidence>
<evidence type="ECO:0000313" key="5">
    <source>
        <dbReference type="Proteomes" id="UP000694387"/>
    </source>
</evidence>
<reference evidence="4" key="2">
    <citation type="submission" date="2025-08" db="UniProtKB">
        <authorList>
            <consortium name="Ensembl"/>
        </authorList>
    </citation>
    <scope>IDENTIFICATION</scope>
</reference>
<feature type="compositionally biased region" description="Basic and acidic residues" evidence="2">
    <location>
        <begin position="271"/>
        <end position="288"/>
    </location>
</feature>
<dbReference type="GO" id="GO:0005773">
    <property type="term" value="C:vacuole"/>
    <property type="evidence" value="ECO:0007669"/>
    <property type="project" value="UniProtKB-ARBA"/>
</dbReference>
<dbReference type="InterPro" id="IPR035969">
    <property type="entry name" value="Rab-GAP_TBC_sf"/>
</dbReference>
<dbReference type="GeneTree" id="ENSGT00940000157250"/>
<feature type="region of interest" description="Disordered" evidence="2">
    <location>
        <begin position="271"/>
        <end position="304"/>
    </location>
</feature>
<dbReference type="GO" id="GO:0005096">
    <property type="term" value="F:GTPase activator activity"/>
    <property type="evidence" value="ECO:0007669"/>
    <property type="project" value="TreeGrafter"/>
</dbReference>
<dbReference type="PANTHER" id="PTHR47219">
    <property type="entry name" value="RAB GTPASE-ACTIVATING PROTEIN 1-LIKE"/>
    <property type="match status" value="1"/>
</dbReference>
<dbReference type="SUPFAM" id="SSF47923">
    <property type="entry name" value="Ypt/Rab-GAP domain of gyp1p"/>
    <property type="match status" value="2"/>
</dbReference>
<dbReference type="PROSITE" id="PS50086">
    <property type="entry name" value="TBC_RABGAP"/>
    <property type="match status" value="1"/>
</dbReference>
<dbReference type="Gene3D" id="1.10.8.270">
    <property type="entry name" value="putative rabgap domain of human tbc1 domain family member 14 like domains"/>
    <property type="match status" value="2"/>
</dbReference>
<sequence>MTDGNLSTSTNGVALMGILDRRPGNHIQNLQHLNLKAPRSLSLPEYGPKLKLGALEDQHSLKSVDSGIPTLEIGNPEPVPCSVVHVKRKQSESEIVPERACQSACPLPSYAPPAPTSTEREQSVRKSSTFPRTGYDSVKLYSPTSKALSRSDDVSVCSVSSLGTELSATLSVSNEDILDLMVTSSSSAIVTLENDDDPRFTDVTLSSIKETLDLRQQDCVDETEEGSKLKILGPFSNFFTRNLLARKQNARLDRQNDVGWKLFGKVPLRENAQKDAKKTQKEYEDKAGRPSKPPSPKQNVRKNLDFEPLSTTALILEDRPANLPAKPAEEAQKHRQQYEEMVVQAKKRELKEAQRRKKQLEERCRLEESIGNAVLTWNNEILPNWETMWCSRKVRDLWWQGIPPSVRGKVWSLAIGNELNITHELFDICLARAKERWRSFSTGGSEVENEDAGFSAADREASLELIKLDISRTFPNLCIFQQVQGMSFIAAVLILNLDTADAFIAFSNLLNKPCQMAFFRVDHGLMLTYFAAFEVFFEENLPKLFAHFKKNNLTPDIYLIDWIFTLYSKSLPLDLACRIWDVFCRDGEEFLFRTALGILKLFEDILTKMDFIHIAQFLTRLPEDLAAEGFFASIATIQMQSRNKKWAQVLTALQKDSREMEKGSPSLRH</sequence>
<organism evidence="4 5">
    <name type="scientific">Equus asinus</name>
    <name type="common">Donkey</name>
    <name type="synonym">Equus africanus asinus</name>
    <dbReference type="NCBI Taxonomy" id="9793"/>
    <lineage>
        <taxon>Eukaryota</taxon>
        <taxon>Metazoa</taxon>
        <taxon>Chordata</taxon>
        <taxon>Craniata</taxon>
        <taxon>Vertebrata</taxon>
        <taxon>Euteleostomi</taxon>
        <taxon>Mammalia</taxon>
        <taxon>Eutheria</taxon>
        <taxon>Laurasiatheria</taxon>
        <taxon>Perissodactyla</taxon>
        <taxon>Equidae</taxon>
        <taxon>Equus</taxon>
    </lineage>
</organism>
<dbReference type="RefSeq" id="XP_070362378.1">
    <property type="nucleotide sequence ID" value="XM_070506277.1"/>
</dbReference>
<dbReference type="GO" id="GO:0031267">
    <property type="term" value="F:small GTPase binding"/>
    <property type="evidence" value="ECO:0007669"/>
    <property type="project" value="TreeGrafter"/>
</dbReference>
<gene>
    <name evidence="4" type="primary">TBC1D14</name>
</gene>
<dbReference type="GeneID" id="106840076"/>
<dbReference type="AlphaFoldDB" id="A0A8C4PI92"/>
<feature type="region of interest" description="Disordered" evidence="2">
    <location>
        <begin position="104"/>
        <end position="130"/>
    </location>
</feature>
<feature type="domain" description="Rab-GAP TBC" evidence="3">
    <location>
        <begin position="401"/>
        <end position="587"/>
    </location>
</feature>
<dbReference type="GO" id="GO:0016192">
    <property type="term" value="P:vesicle-mediated transport"/>
    <property type="evidence" value="ECO:0007669"/>
    <property type="project" value="UniProtKB-ARBA"/>
</dbReference>
<accession>A0A8C4PI92</accession>
<dbReference type="Pfam" id="PF00566">
    <property type="entry name" value="RabGAP-TBC"/>
    <property type="match status" value="1"/>
</dbReference>
<dbReference type="FunFam" id="1.10.10.750:FF:000005">
    <property type="entry name" value="TBC1 domain family member 14"/>
    <property type="match status" value="1"/>
</dbReference>
<dbReference type="SMART" id="SM00164">
    <property type="entry name" value="TBC"/>
    <property type="match status" value="1"/>
</dbReference>
<feature type="coiled-coil region" evidence="1">
    <location>
        <begin position="328"/>
        <end position="370"/>
    </location>
</feature>
<keyword evidence="5" id="KW-1185">Reference proteome</keyword>
<dbReference type="CTD" id="57533"/>
<dbReference type="Gene3D" id="1.10.10.750">
    <property type="entry name" value="Ypt/Rab-GAP domain of gyp1p, domain 1"/>
    <property type="match status" value="1"/>
</dbReference>
<evidence type="ECO:0000313" key="4">
    <source>
        <dbReference type="Ensembl" id="ENSEASP00005007029.1"/>
    </source>
</evidence>
<name>A0A8C4PI92_EQUAS</name>
<dbReference type="GO" id="GO:0031410">
    <property type="term" value="C:cytoplasmic vesicle"/>
    <property type="evidence" value="ECO:0007669"/>
    <property type="project" value="UniProtKB-ARBA"/>
</dbReference>
<dbReference type="InterPro" id="IPR050302">
    <property type="entry name" value="Rab_GAP_TBC_domain"/>
</dbReference>
<dbReference type="PANTHER" id="PTHR47219:SF21">
    <property type="entry name" value="TBC1 DOMAIN FAMILY MEMBER 14"/>
    <property type="match status" value="1"/>
</dbReference>
<evidence type="ECO:0000256" key="2">
    <source>
        <dbReference type="SAM" id="MobiDB-lite"/>
    </source>
</evidence>
<dbReference type="FunFam" id="1.10.472.80:FF:000006">
    <property type="entry name" value="TBC1 domain family member 14"/>
    <property type="match status" value="1"/>
</dbReference>
<dbReference type="Ensembl" id="ENSEAST00005007675.2">
    <property type="protein sequence ID" value="ENSEASP00005007029.1"/>
    <property type="gene ID" value="ENSEASG00005005175.2"/>
</dbReference>
<proteinExistence type="predicted"/>
<dbReference type="Proteomes" id="UP000694387">
    <property type="component" value="Chromosome 3"/>
</dbReference>
<reference evidence="4 5" key="1">
    <citation type="journal article" date="2020" name="Nat. Commun.">
        <title>Donkey genomes provide new insights into domestication and selection for coat color.</title>
        <authorList>
            <person name="Wang"/>
            <person name="C."/>
            <person name="Li"/>
            <person name="H."/>
            <person name="Guo"/>
            <person name="Y."/>
            <person name="Huang"/>
            <person name="J."/>
            <person name="Sun"/>
            <person name="Y."/>
            <person name="Min"/>
            <person name="J."/>
            <person name="Wang"/>
            <person name="J."/>
            <person name="Fang"/>
            <person name="X."/>
            <person name="Zhao"/>
            <person name="Z."/>
            <person name="Wang"/>
            <person name="S."/>
            <person name="Zhang"/>
            <person name="Y."/>
            <person name="Liu"/>
            <person name="Q."/>
            <person name="Jiang"/>
            <person name="Q."/>
            <person name="Wang"/>
            <person name="X."/>
            <person name="Guo"/>
            <person name="Y."/>
            <person name="Yang"/>
            <person name="C."/>
            <person name="Wang"/>
            <person name="Y."/>
            <person name="Tian"/>
            <person name="F."/>
            <person name="Zhuang"/>
            <person name="G."/>
            <person name="Fan"/>
            <person name="Y."/>
            <person name="Gao"/>
            <person name="Q."/>
            <person name="Li"/>
            <person name="Y."/>
            <person name="Ju"/>
            <person name="Z."/>
            <person name="Li"/>
            <person name="J."/>
            <person name="Li"/>
            <person name="R."/>
            <person name="Hou"/>
            <person name="M."/>
            <person name="Yang"/>
            <person name="G."/>
            <person name="Liu"/>
            <person name="G."/>
            <person name="Liu"/>
            <person name="W."/>
            <person name="Guo"/>
            <person name="J."/>
            <person name="Pan"/>
            <person name="S."/>
            <person name="Fan"/>
            <person name="G."/>
            <person name="Zhang"/>
            <person name="W."/>
            <person name="Zhang"/>
            <person name="R."/>
            <person name="Yu"/>
            <person name="J."/>
            <person name="Zhang"/>
            <person name="X."/>
            <person name="Yin"/>
            <person name="Q."/>
            <person name="Ji"/>
            <person name="C."/>
            <person name="Jin"/>
            <person name="Y."/>
            <person name="Yue"/>
            <person name="G."/>
            <person name="Liu"/>
            <person name="M."/>
            <person name="Xu"/>
            <person name="J."/>
            <person name="Liu"/>
            <person name="S."/>
            <person name="Jordana"/>
            <person name="J."/>
            <person name="Noce"/>
            <person name="A."/>
            <person name="Amills"/>
            <person name="M."/>
            <person name="Wu"/>
            <person name="D.D."/>
            <person name="Li"/>
            <person name="S."/>
            <person name="Zhou"/>
            <person name="X. and Zhong"/>
            <person name="J."/>
        </authorList>
    </citation>
    <scope>NUCLEOTIDE SEQUENCE [LARGE SCALE GENOMIC DNA]</scope>
</reference>
<protein>
    <submittedName>
        <fullName evidence="4">TBC1 domain family member 14</fullName>
    </submittedName>
</protein>